<dbReference type="Proteomes" id="UP000271624">
    <property type="component" value="Unassembled WGS sequence"/>
</dbReference>
<name>A0A3S1CD63_9CYAN</name>
<reference evidence="2" key="2">
    <citation type="journal article" date="2019" name="Genome Biol. Evol.">
        <title>Day and night: Metabolic profiles and evolutionary relationships of six axenic non-marine cyanobacteria.</title>
        <authorList>
            <person name="Will S.E."/>
            <person name="Henke P."/>
            <person name="Boedeker C."/>
            <person name="Huang S."/>
            <person name="Brinkmann H."/>
            <person name="Rohde M."/>
            <person name="Jarek M."/>
            <person name="Friedl T."/>
            <person name="Seufert S."/>
            <person name="Schumacher M."/>
            <person name="Overmann J."/>
            <person name="Neumann-Schaal M."/>
            <person name="Petersen J."/>
        </authorList>
    </citation>
    <scope>NUCLEOTIDE SEQUENCE [LARGE SCALE GENOMIC DNA]</scope>
    <source>
        <strain evidence="2">PCC 7102</strain>
    </source>
</reference>
<organism evidence="2 3">
    <name type="scientific">Dulcicalothrix desertica PCC 7102</name>
    <dbReference type="NCBI Taxonomy" id="232991"/>
    <lineage>
        <taxon>Bacteria</taxon>
        <taxon>Bacillati</taxon>
        <taxon>Cyanobacteriota</taxon>
        <taxon>Cyanophyceae</taxon>
        <taxon>Nostocales</taxon>
        <taxon>Calotrichaceae</taxon>
        <taxon>Dulcicalothrix</taxon>
    </lineage>
</organism>
<keyword evidence="1" id="KW-0812">Transmembrane</keyword>
<accession>A0A3S1CD63</accession>
<sequence length="276" mass="30352">MSQIPKNDSKSNSASDDNTSQGIRDIGVLAFLAVLAMLTINSGAFGSNESITSKITNTAEITSETDDFAGKTVTIRSKPIQRLGLRAFAVKDKQLVGGKPIVVINASNIPFDLPKDGNTEVQVTGQVRELDIPKIERDFKLNIQDEYYKDYINQPAIIARYITLAPKPGQVATNPEQFYGKRVAMMGKVKDIQSPNLLKLDDGNFIGGKDLPILFSQKPKVAINEGQTVVVMGRVSPFVAADIQQNYKMNWNSDVKKQLEDEYANTPVLIAENVYP</sequence>
<keyword evidence="1" id="KW-1133">Transmembrane helix</keyword>
<gene>
    <name evidence="2" type="ORF">DSM106972_075660</name>
</gene>
<dbReference type="OrthoDB" id="467381at2"/>
<evidence type="ECO:0000256" key="1">
    <source>
        <dbReference type="SAM" id="Phobius"/>
    </source>
</evidence>
<comment type="caution">
    <text evidence="2">The sequence shown here is derived from an EMBL/GenBank/DDBJ whole genome shotgun (WGS) entry which is preliminary data.</text>
</comment>
<dbReference type="RefSeq" id="WP_127085649.1">
    <property type="nucleotide sequence ID" value="NZ_RSCL01000024.1"/>
</dbReference>
<protein>
    <submittedName>
        <fullName evidence="2">Uncharacterized protein</fullName>
    </submittedName>
</protein>
<dbReference type="EMBL" id="RSCL01000024">
    <property type="protein sequence ID" value="RUT00438.1"/>
    <property type="molecule type" value="Genomic_DNA"/>
</dbReference>
<evidence type="ECO:0000313" key="3">
    <source>
        <dbReference type="Proteomes" id="UP000271624"/>
    </source>
</evidence>
<proteinExistence type="predicted"/>
<feature type="transmembrane region" description="Helical" evidence="1">
    <location>
        <begin position="26"/>
        <end position="45"/>
    </location>
</feature>
<evidence type="ECO:0000313" key="2">
    <source>
        <dbReference type="EMBL" id="RUT00438.1"/>
    </source>
</evidence>
<dbReference type="AlphaFoldDB" id="A0A3S1CD63"/>
<keyword evidence="3" id="KW-1185">Reference proteome</keyword>
<reference evidence="2" key="1">
    <citation type="submission" date="2018-12" db="EMBL/GenBank/DDBJ databases">
        <authorList>
            <person name="Will S."/>
            <person name="Neumann-Schaal M."/>
            <person name="Henke P."/>
        </authorList>
    </citation>
    <scope>NUCLEOTIDE SEQUENCE</scope>
    <source>
        <strain evidence="2">PCC 7102</strain>
    </source>
</reference>
<keyword evidence="1" id="KW-0472">Membrane</keyword>